<accession>A0A6J4P237</accession>
<reference evidence="1" key="1">
    <citation type="submission" date="2020-02" db="EMBL/GenBank/DDBJ databases">
        <authorList>
            <person name="Meier V. D."/>
        </authorList>
    </citation>
    <scope>NUCLEOTIDE SEQUENCE</scope>
    <source>
        <strain evidence="1">AVDCRST_MAG15</strain>
    </source>
</reference>
<feature type="non-terminal residue" evidence="1">
    <location>
        <position position="1"/>
    </location>
</feature>
<evidence type="ECO:0000313" key="1">
    <source>
        <dbReference type="EMBL" id="CAA9398785.1"/>
    </source>
</evidence>
<organism evidence="1">
    <name type="scientific">uncultured Rubellimicrobium sp</name>
    <dbReference type="NCBI Taxonomy" id="543078"/>
    <lineage>
        <taxon>Bacteria</taxon>
        <taxon>Pseudomonadati</taxon>
        <taxon>Pseudomonadota</taxon>
        <taxon>Alphaproteobacteria</taxon>
        <taxon>Rhodobacterales</taxon>
        <taxon>Roseobacteraceae</taxon>
        <taxon>Rubellimicrobium</taxon>
        <taxon>environmental samples</taxon>
    </lineage>
</organism>
<name>A0A6J4P237_9RHOB</name>
<dbReference type="AlphaFoldDB" id="A0A6J4P237"/>
<dbReference type="EMBL" id="CADCUU010000123">
    <property type="protein sequence ID" value="CAA9398785.1"/>
    <property type="molecule type" value="Genomic_DNA"/>
</dbReference>
<gene>
    <name evidence="1" type="ORF">AVDCRST_MAG15-875</name>
</gene>
<sequence>VLSFGRVVATRRMAVACLAGAAFFAFGAGLLTALPPEVRFPDPLAGADAFMRAISPSSTGRECGEPSTRLRVSP</sequence>
<proteinExistence type="predicted"/>
<protein>
    <submittedName>
        <fullName evidence="1">Uncharacterized protein</fullName>
    </submittedName>
</protein>